<dbReference type="EMBL" id="BGZK01000011">
    <property type="protein sequence ID" value="GBP03800.1"/>
    <property type="molecule type" value="Genomic_DNA"/>
</dbReference>
<accession>A0A4C1SRH9</accession>
<dbReference type="OrthoDB" id="15001at2759"/>
<keyword evidence="4" id="KW-1185">Reference proteome</keyword>
<dbReference type="InterPro" id="IPR008012">
    <property type="entry name" value="Ump1"/>
</dbReference>
<dbReference type="STRING" id="151549.A0A4C1SRH9"/>
<name>A0A4C1SRH9_EUMVA</name>
<evidence type="ECO:0000256" key="2">
    <source>
        <dbReference type="ARBA" id="ARBA00043974"/>
    </source>
</evidence>
<evidence type="ECO:0000313" key="3">
    <source>
        <dbReference type="EMBL" id="GBP03800.1"/>
    </source>
</evidence>
<dbReference type="GO" id="GO:0005634">
    <property type="term" value="C:nucleus"/>
    <property type="evidence" value="ECO:0007669"/>
    <property type="project" value="TreeGrafter"/>
</dbReference>
<dbReference type="GO" id="GO:0000502">
    <property type="term" value="C:proteasome complex"/>
    <property type="evidence" value="ECO:0007669"/>
    <property type="project" value="UniProtKB-KW"/>
</dbReference>
<dbReference type="PANTHER" id="PTHR12828">
    <property type="entry name" value="PROTEASOME MATURATION PROTEIN UMP1"/>
    <property type="match status" value="1"/>
</dbReference>
<evidence type="ECO:0000313" key="4">
    <source>
        <dbReference type="Proteomes" id="UP000299102"/>
    </source>
</evidence>
<comment type="similarity">
    <text evidence="2">Belongs to the POMP/UMP1 family.</text>
</comment>
<dbReference type="AlphaFoldDB" id="A0A4C1SRH9"/>
<keyword evidence="1" id="KW-0143">Chaperone</keyword>
<protein>
    <submittedName>
        <fullName evidence="3">Proteasome maturation protein</fullName>
    </submittedName>
</protein>
<dbReference type="Pfam" id="PF05348">
    <property type="entry name" value="UMP1"/>
    <property type="match status" value="1"/>
</dbReference>
<organism evidence="3 4">
    <name type="scientific">Eumeta variegata</name>
    <name type="common">Bagworm moth</name>
    <name type="synonym">Eumeta japonica</name>
    <dbReference type="NCBI Taxonomy" id="151549"/>
    <lineage>
        <taxon>Eukaryota</taxon>
        <taxon>Metazoa</taxon>
        <taxon>Ecdysozoa</taxon>
        <taxon>Arthropoda</taxon>
        <taxon>Hexapoda</taxon>
        <taxon>Insecta</taxon>
        <taxon>Pterygota</taxon>
        <taxon>Neoptera</taxon>
        <taxon>Endopterygota</taxon>
        <taxon>Lepidoptera</taxon>
        <taxon>Glossata</taxon>
        <taxon>Ditrysia</taxon>
        <taxon>Tineoidea</taxon>
        <taxon>Psychidae</taxon>
        <taxon>Oiketicinae</taxon>
        <taxon>Eumeta</taxon>
    </lineage>
</organism>
<reference evidence="3 4" key="1">
    <citation type="journal article" date="2019" name="Commun. Biol.">
        <title>The bagworm genome reveals a unique fibroin gene that provides high tensile strength.</title>
        <authorList>
            <person name="Kono N."/>
            <person name="Nakamura H."/>
            <person name="Ohtoshi R."/>
            <person name="Tomita M."/>
            <person name="Numata K."/>
            <person name="Arakawa K."/>
        </authorList>
    </citation>
    <scope>NUCLEOTIDE SEQUENCE [LARGE SCALE GENOMIC DNA]</scope>
</reference>
<comment type="caution">
    <text evidence="3">The sequence shown here is derived from an EMBL/GenBank/DDBJ whole genome shotgun (WGS) entry which is preliminary data.</text>
</comment>
<gene>
    <name evidence="3" type="primary">Pomp</name>
    <name evidence="3" type="ORF">EVAR_2508_1</name>
</gene>
<dbReference type="Proteomes" id="UP000299102">
    <property type="component" value="Unassembled WGS sequence"/>
</dbReference>
<sequence>MGGTRCGPPPPPSPSYAAGYKSFSLPPLKVKPEYTGDVKIEQGQYGVPEPLVTGLISTKNKLGMAHPLQVSEKNYHLNEEKMNMTMLRNIQGLHAPLKISMELKAANKVGRLPFLPSSNMMQEVLTGRHLEIGFEDILNPAELCEIAGQPHAVVERSLGIL</sequence>
<keyword evidence="3" id="KW-0647">Proteasome</keyword>
<proteinExistence type="inferred from homology"/>
<dbReference type="PANTHER" id="PTHR12828:SF3">
    <property type="entry name" value="PROTEASOME MATURATION PROTEIN"/>
    <property type="match status" value="1"/>
</dbReference>
<evidence type="ECO:0000256" key="1">
    <source>
        <dbReference type="ARBA" id="ARBA00023186"/>
    </source>
</evidence>
<dbReference type="GO" id="GO:0005737">
    <property type="term" value="C:cytoplasm"/>
    <property type="evidence" value="ECO:0007669"/>
    <property type="project" value="TreeGrafter"/>
</dbReference>
<dbReference type="GO" id="GO:0043248">
    <property type="term" value="P:proteasome assembly"/>
    <property type="evidence" value="ECO:0007669"/>
    <property type="project" value="InterPro"/>
</dbReference>